<feature type="binding site" evidence="14">
    <location>
        <position position="174"/>
    </location>
    <ligand>
        <name>FMN</name>
        <dbReference type="ChEBI" id="CHEBI:58210"/>
    </ligand>
</feature>
<evidence type="ECO:0000256" key="6">
    <source>
        <dbReference type="ARBA" id="ARBA00022694"/>
    </source>
</evidence>
<dbReference type="InterPro" id="IPR018517">
    <property type="entry name" value="tRNA_hU_synthase_CS"/>
</dbReference>
<evidence type="ECO:0000256" key="14">
    <source>
        <dbReference type="PIRSR" id="PIRSR006621-2"/>
    </source>
</evidence>
<dbReference type="PROSITE" id="PS51257">
    <property type="entry name" value="PROKAR_LIPOPROTEIN"/>
    <property type="match status" value="1"/>
</dbReference>
<comment type="similarity">
    <text evidence="12">Belongs to the dus family.</text>
</comment>
<dbReference type="InterPro" id="IPR035587">
    <property type="entry name" value="DUS-like_FMN-bd"/>
</dbReference>
<keyword evidence="14" id="KW-0547">Nucleotide-binding</keyword>
<feature type="binding site" evidence="14">
    <location>
        <begin position="228"/>
        <end position="229"/>
    </location>
    <ligand>
        <name>FMN</name>
        <dbReference type="ChEBI" id="CHEBI:58210"/>
    </ligand>
</feature>
<evidence type="ECO:0000256" key="11">
    <source>
        <dbReference type="ARBA" id="ARBA00048802"/>
    </source>
</evidence>
<dbReference type="Gene3D" id="1.10.1200.80">
    <property type="entry name" value="Putative flavin oxidoreducatase, domain 2"/>
    <property type="match status" value="1"/>
</dbReference>
<evidence type="ECO:0000256" key="2">
    <source>
        <dbReference type="ARBA" id="ARBA00002790"/>
    </source>
</evidence>
<dbReference type="RefSeq" id="WP_172622792.1">
    <property type="nucleotide sequence ID" value="NZ_LR699119.1"/>
</dbReference>
<evidence type="ECO:0000256" key="4">
    <source>
        <dbReference type="ARBA" id="ARBA00022630"/>
    </source>
</evidence>
<dbReference type="Proteomes" id="UP000324194">
    <property type="component" value="Chromosome 1"/>
</dbReference>
<dbReference type="GO" id="GO:0000049">
    <property type="term" value="F:tRNA binding"/>
    <property type="evidence" value="ECO:0007669"/>
    <property type="project" value="UniProtKB-KW"/>
</dbReference>
<comment type="function">
    <text evidence="2 12">Catalyzes the synthesis of 5,6-dihydrouridine (D), a modified base found in the D-loop of most tRNAs, via the reduction of the C5-C6 double bond in target uridines.</text>
</comment>
<dbReference type="InterPro" id="IPR024036">
    <property type="entry name" value="tRNA-dHydroUridine_Synthase_C"/>
</dbReference>
<dbReference type="EC" id="1.3.1.-" evidence="12"/>
<keyword evidence="8" id="KW-0694">RNA-binding</keyword>
<keyword evidence="7" id="KW-0521">NADP</keyword>
<keyword evidence="9 12" id="KW-0560">Oxidoreductase</keyword>
<proteinExistence type="inferred from homology"/>
<keyword evidence="4 12" id="KW-0285">Flavoprotein</keyword>
<keyword evidence="5 12" id="KW-0288">FMN</keyword>
<dbReference type="KEGG" id="asip:AQUSIP_17450"/>
<dbReference type="Gene3D" id="3.20.20.70">
    <property type="entry name" value="Aldolase class I"/>
    <property type="match status" value="1"/>
</dbReference>
<evidence type="ECO:0000256" key="13">
    <source>
        <dbReference type="PIRSR" id="PIRSR006621-1"/>
    </source>
</evidence>
<name>A0A5E4PJ74_9COXI</name>
<dbReference type="AlphaFoldDB" id="A0A5E4PJ74"/>
<keyword evidence="17" id="KW-1185">Reference proteome</keyword>
<dbReference type="InterPro" id="IPR001269">
    <property type="entry name" value="DUS_fam"/>
</dbReference>
<dbReference type="SUPFAM" id="SSF51395">
    <property type="entry name" value="FMN-linked oxidoreductases"/>
    <property type="match status" value="1"/>
</dbReference>
<evidence type="ECO:0000313" key="16">
    <source>
        <dbReference type="EMBL" id="VVC76432.1"/>
    </source>
</evidence>
<dbReference type="PIRSF" id="PIRSF006621">
    <property type="entry name" value="Dus"/>
    <property type="match status" value="1"/>
</dbReference>
<dbReference type="EMBL" id="LR699119">
    <property type="protein sequence ID" value="VVC76432.1"/>
    <property type="molecule type" value="Genomic_DNA"/>
</dbReference>
<dbReference type="Pfam" id="PF01207">
    <property type="entry name" value="Dus"/>
    <property type="match status" value="1"/>
</dbReference>
<evidence type="ECO:0000256" key="3">
    <source>
        <dbReference type="ARBA" id="ARBA00022555"/>
    </source>
</evidence>
<feature type="binding site" evidence="14">
    <location>
        <position position="145"/>
    </location>
    <ligand>
        <name>FMN</name>
        <dbReference type="ChEBI" id="CHEBI:58210"/>
    </ligand>
</feature>
<dbReference type="PANTHER" id="PTHR45846:SF1">
    <property type="entry name" value="TRNA-DIHYDROURIDINE(47) SYNTHASE [NAD(P)(+)]-LIKE"/>
    <property type="match status" value="1"/>
</dbReference>
<dbReference type="InterPro" id="IPR013785">
    <property type="entry name" value="Aldolase_TIM"/>
</dbReference>
<evidence type="ECO:0000259" key="15">
    <source>
        <dbReference type="Pfam" id="PF01207"/>
    </source>
</evidence>
<dbReference type="GO" id="GO:0050660">
    <property type="term" value="F:flavin adenine dinucleotide binding"/>
    <property type="evidence" value="ECO:0007669"/>
    <property type="project" value="InterPro"/>
</dbReference>
<evidence type="ECO:0000256" key="1">
    <source>
        <dbReference type="ARBA" id="ARBA00001917"/>
    </source>
</evidence>
<evidence type="ECO:0000256" key="5">
    <source>
        <dbReference type="ARBA" id="ARBA00022643"/>
    </source>
</evidence>
<evidence type="ECO:0000256" key="10">
    <source>
        <dbReference type="ARBA" id="ARBA00048205"/>
    </source>
</evidence>
<gene>
    <name evidence="16" type="primary">dusC</name>
    <name evidence="16" type="ORF">AQUSIP_17450</name>
</gene>
<evidence type="ECO:0000313" key="17">
    <source>
        <dbReference type="Proteomes" id="UP000324194"/>
    </source>
</evidence>
<keyword evidence="6 12" id="KW-0819">tRNA processing</keyword>
<comment type="catalytic activity">
    <reaction evidence="11">
        <text>a 5,6-dihydrouridine in tRNA + NAD(+) = a uridine in tRNA + NADH + H(+)</text>
        <dbReference type="Rhea" id="RHEA:54452"/>
        <dbReference type="Rhea" id="RHEA-COMP:13339"/>
        <dbReference type="Rhea" id="RHEA-COMP:13887"/>
        <dbReference type="ChEBI" id="CHEBI:15378"/>
        <dbReference type="ChEBI" id="CHEBI:57540"/>
        <dbReference type="ChEBI" id="CHEBI:57945"/>
        <dbReference type="ChEBI" id="CHEBI:65315"/>
        <dbReference type="ChEBI" id="CHEBI:74443"/>
    </reaction>
</comment>
<feature type="binding site" evidence="14">
    <location>
        <position position="76"/>
    </location>
    <ligand>
        <name>FMN</name>
        <dbReference type="ChEBI" id="CHEBI:58210"/>
    </ligand>
</feature>
<sequence>MIRPLQLGSTTFPVNLIQGPLAGISCAPFRRLTWQYSQPAFSCTEMISCKTLIHQTGFAQKRYTLKDPGEGPVCFQLSGGDPRELAEAVRIATDQGADLIDLNCGCPVRKIRSKGAGSSLLTDASRLYHLISAMKQNTHVPVSVKIRVEGGGEKFNQEVAAVVSDAGADYLIVHGRHWTEHYETACRHEAIRYFVQAMKIPVIGNGDVADLESLKKMFATGCAGVMIGRAGVGQPWLIRQLINEMQQTRFALPSAQARGGMFMEHVERLSELLGNDKFAILQARTFAKYYARGMTARTQFAEAVNACEHIEELRELIARFFC</sequence>
<evidence type="ECO:0000256" key="12">
    <source>
        <dbReference type="PIRNR" id="PIRNR006621"/>
    </source>
</evidence>
<organism evidence="16 17">
    <name type="scientific">Aquicella siphonis</name>
    <dbReference type="NCBI Taxonomy" id="254247"/>
    <lineage>
        <taxon>Bacteria</taxon>
        <taxon>Pseudomonadati</taxon>
        <taxon>Pseudomonadota</taxon>
        <taxon>Gammaproteobacteria</taxon>
        <taxon>Legionellales</taxon>
        <taxon>Coxiellaceae</taxon>
        <taxon>Aquicella</taxon>
    </lineage>
</organism>
<evidence type="ECO:0000256" key="9">
    <source>
        <dbReference type="ARBA" id="ARBA00023002"/>
    </source>
</evidence>
<protein>
    <recommendedName>
        <fullName evidence="12">tRNA-dihydrouridine synthase</fullName>
        <ecNumber evidence="12">1.3.1.-</ecNumber>
    </recommendedName>
</protein>
<dbReference type="PANTHER" id="PTHR45846">
    <property type="entry name" value="TRNA-DIHYDROURIDINE(47) SYNTHASE [NAD(P)(+)]-LIKE"/>
    <property type="match status" value="1"/>
</dbReference>
<accession>A0A5E4PJ74</accession>
<evidence type="ECO:0000256" key="8">
    <source>
        <dbReference type="ARBA" id="ARBA00022884"/>
    </source>
</evidence>
<dbReference type="CDD" id="cd02801">
    <property type="entry name" value="DUS_like_FMN"/>
    <property type="match status" value="1"/>
</dbReference>
<feature type="active site" description="Proton donor" evidence="13">
    <location>
        <position position="106"/>
    </location>
</feature>
<keyword evidence="3" id="KW-0820">tRNA-binding</keyword>
<evidence type="ECO:0000256" key="7">
    <source>
        <dbReference type="ARBA" id="ARBA00022857"/>
    </source>
</evidence>
<dbReference type="PROSITE" id="PS01136">
    <property type="entry name" value="UPF0034"/>
    <property type="match status" value="1"/>
</dbReference>
<dbReference type="GO" id="GO:0017150">
    <property type="term" value="F:tRNA dihydrouridine synthase activity"/>
    <property type="evidence" value="ECO:0007669"/>
    <property type="project" value="InterPro"/>
</dbReference>
<feature type="domain" description="DUS-like FMN-binding" evidence="15">
    <location>
        <begin position="19"/>
        <end position="314"/>
    </location>
</feature>
<comment type="catalytic activity">
    <reaction evidence="10">
        <text>a 5,6-dihydrouridine in tRNA + NADP(+) = a uridine in tRNA + NADPH + H(+)</text>
        <dbReference type="Rhea" id="RHEA:23624"/>
        <dbReference type="Rhea" id="RHEA-COMP:13339"/>
        <dbReference type="Rhea" id="RHEA-COMP:13887"/>
        <dbReference type="ChEBI" id="CHEBI:15378"/>
        <dbReference type="ChEBI" id="CHEBI:57783"/>
        <dbReference type="ChEBI" id="CHEBI:58349"/>
        <dbReference type="ChEBI" id="CHEBI:65315"/>
        <dbReference type="ChEBI" id="CHEBI:74443"/>
    </reaction>
</comment>
<comment type="cofactor">
    <cofactor evidence="1 12 14">
        <name>FMN</name>
        <dbReference type="ChEBI" id="CHEBI:58210"/>
    </cofactor>
</comment>
<reference evidence="16 17" key="1">
    <citation type="submission" date="2019-08" db="EMBL/GenBank/DDBJ databases">
        <authorList>
            <person name="Guy L."/>
        </authorList>
    </citation>
    <scope>NUCLEOTIDE SEQUENCE [LARGE SCALE GENOMIC DNA]</scope>
    <source>
        <strain evidence="16 17">SGT-108</strain>
    </source>
</reference>